<organism evidence="2 3">
    <name type="scientific">Clostridium aciditolerans</name>
    <dbReference type="NCBI Taxonomy" id="339861"/>
    <lineage>
        <taxon>Bacteria</taxon>
        <taxon>Bacillati</taxon>
        <taxon>Bacillota</taxon>
        <taxon>Clostridia</taxon>
        <taxon>Eubacteriales</taxon>
        <taxon>Clostridiaceae</taxon>
        <taxon>Clostridium</taxon>
    </lineage>
</organism>
<protein>
    <submittedName>
        <fullName evidence="2">Amidase domain-containing protein</fullName>
    </submittedName>
</protein>
<proteinExistence type="predicted"/>
<comment type="caution">
    <text evidence="2">The sequence shown here is derived from an EMBL/GenBank/DDBJ whole genome shotgun (WGS) entry which is preliminary data.</text>
</comment>
<dbReference type="EMBL" id="JAEEGB010000007">
    <property type="protein sequence ID" value="MBI6872562.1"/>
    <property type="molecule type" value="Genomic_DNA"/>
</dbReference>
<dbReference type="PANTHER" id="PTHR40032">
    <property type="entry name" value="EXPORTED PROTEIN-RELATED"/>
    <property type="match status" value="1"/>
</dbReference>
<feature type="domain" description="Putative amidase" evidence="1">
    <location>
        <begin position="8"/>
        <end position="165"/>
    </location>
</feature>
<dbReference type="Pfam" id="PF12671">
    <property type="entry name" value="Amidase_6"/>
    <property type="match status" value="1"/>
</dbReference>
<dbReference type="Proteomes" id="UP000622687">
    <property type="component" value="Unassembled WGS sequence"/>
</dbReference>
<evidence type="ECO:0000259" key="1">
    <source>
        <dbReference type="Pfam" id="PF12671"/>
    </source>
</evidence>
<gene>
    <name evidence="2" type="ORF">I6U51_07530</name>
</gene>
<dbReference type="RefSeq" id="WP_211142065.1">
    <property type="nucleotide sequence ID" value="NZ_JAEEGB010000007.1"/>
</dbReference>
<evidence type="ECO:0000313" key="3">
    <source>
        <dbReference type="Proteomes" id="UP000622687"/>
    </source>
</evidence>
<keyword evidence="3" id="KW-1185">Reference proteome</keyword>
<dbReference type="InterPro" id="IPR024301">
    <property type="entry name" value="Amidase_6"/>
</dbReference>
<evidence type="ECO:0000313" key="2">
    <source>
        <dbReference type="EMBL" id="MBI6872562.1"/>
    </source>
</evidence>
<dbReference type="PANTHER" id="PTHR40032:SF1">
    <property type="entry name" value="EXPORTED PROTEIN"/>
    <property type="match status" value="1"/>
</dbReference>
<sequence>MLFRQNFYSRTAAVNYAVKYALKPNPAFRYFQLNQNVGGDCANFISQCLLAGGAPMIHNSSNPWWYNNKSTSNTNDDSWSVSWAVAHSLYWFLRINQESKKPGAKGLEVDNIRLVEPGDLVFFEDNKGVKFHSAIVTSISNGIPLISHHTFEALNIPYYSSWPAAKQRFLKITV</sequence>
<name>A0A934M2W7_9CLOT</name>
<accession>A0A934M2W7</accession>
<reference evidence="2" key="1">
    <citation type="submission" date="2020-12" db="EMBL/GenBank/DDBJ databases">
        <title>Clostridium thailandense sp. nov., a novel acetogenic bacterium isolated from peat land soil in Thailand.</title>
        <authorList>
            <person name="Chaikitkaew S."/>
            <person name="Birkeland N.K."/>
        </authorList>
    </citation>
    <scope>NUCLEOTIDE SEQUENCE</scope>
    <source>
        <strain evidence="2">DSM 17425</strain>
    </source>
</reference>
<dbReference type="AlphaFoldDB" id="A0A934M2W7"/>